<evidence type="ECO:0000313" key="3">
    <source>
        <dbReference type="Proteomes" id="UP000199533"/>
    </source>
</evidence>
<dbReference type="InterPro" id="IPR041464">
    <property type="entry name" value="TubC_N"/>
</dbReference>
<dbReference type="InterPro" id="IPR044894">
    <property type="entry name" value="TubC_N_sf"/>
</dbReference>
<dbReference type="OrthoDB" id="8548146at2"/>
<gene>
    <name evidence="2" type="ORF">SAMN05216302_10811</name>
</gene>
<evidence type="ECO:0000313" key="2">
    <source>
        <dbReference type="EMBL" id="SFL40745.1"/>
    </source>
</evidence>
<keyword evidence="3" id="KW-1185">Reference proteome</keyword>
<dbReference type="RefSeq" id="WP_090703791.1">
    <property type="nucleotide sequence ID" value="NZ_FOSP01000081.1"/>
</dbReference>
<sequence length="100" mass="11535">MEAIEIIEYLRANDFTVKADGEFLELSPPEKITEALIQRLRENKPEIIAALKAEERRQKVLSMLAENPDKERVYVTDDETDPVNIILTVAIRGQYSFEEL</sequence>
<dbReference type="STRING" id="52441.SAMN05216302_10811"/>
<accession>A0A1I4HEV5</accession>
<feature type="domain" description="TubC N-terminal docking" evidence="1">
    <location>
        <begin position="5"/>
        <end position="52"/>
    </location>
</feature>
<evidence type="ECO:0000259" key="1">
    <source>
        <dbReference type="Pfam" id="PF18563"/>
    </source>
</evidence>
<dbReference type="Proteomes" id="UP000199533">
    <property type="component" value="Unassembled WGS sequence"/>
</dbReference>
<protein>
    <recommendedName>
        <fullName evidence="1">TubC N-terminal docking domain-containing protein</fullName>
    </recommendedName>
</protein>
<dbReference type="EMBL" id="FOSP01000081">
    <property type="protein sequence ID" value="SFL40745.1"/>
    <property type="molecule type" value="Genomic_DNA"/>
</dbReference>
<name>A0A1I4HEV5_9PROT</name>
<dbReference type="AlphaFoldDB" id="A0A1I4HEV5"/>
<organism evidence="2 3">
    <name type="scientific">Nitrosomonas aestuarii</name>
    <dbReference type="NCBI Taxonomy" id="52441"/>
    <lineage>
        <taxon>Bacteria</taxon>
        <taxon>Pseudomonadati</taxon>
        <taxon>Pseudomonadota</taxon>
        <taxon>Betaproteobacteria</taxon>
        <taxon>Nitrosomonadales</taxon>
        <taxon>Nitrosomonadaceae</taxon>
        <taxon>Nitrosomonas</taxon>
    </lineage>
</organism>
<dbReference type="Pfam" id="PF18563">
    <property type="entry name" value="TubC_N"/>
    <property type="match status" value="1"/>
</dbReference>
<proteinExistence type="predicted"/>
<reference evidence="3" key="1">
    <citation type="submission" date="2016-10" db="EMBL/GenBank/DDBJ databases">
        <authorList>
            <person name="Varghese N."/>
            <person name="Submissions S."/>
        </authorList>
    </citation>
    <scope>NUCLEOTIDE SEQUENCE [LARGE SCALE GENOMIC DNA]</scope>
    <source>
        <strain evidence="3">Nm69</strain>
    </source>
</reference>
<dbReference type="Gene3D" id="1.10.10.1830">
    <property type="entry name" value="Non-ribosomal peptide synthase, adenylation domain"/>
    <property type="match status" value="1"/>
</dbReference>